<feature type="compositionally biased region" description="Polar residues" evidence="1">
    <location>
        <begin position="100"/>
        <end position="127"/>
    </location>
</feature>
<dbReference type="GeneID" id="54405701"/>
<proteinExistence type="predicted"/>
<dbReference type="Proteomes" id="UP000799771">
    <property type="component" value="Unassembled WGS sequence"/>
</dbReference>
<evidence type="ECO:0000313" key="2">
    <source>
        <dbReference type="EMBL" id="KAF2125064.1"/>
    </source>
</evidence>
<reference evidence="2" key="1">
    <citation type="journal article" date="2020" name="Stud. Mycol.">
        <title>101 Dothideomycetes genomes: a test case for predicting lifestyles and emergence of pathogens.</title>
        <authorList>
            <person name="Haridas S."/>
            <person name="Albert R."/>
            <person name="Binder M."/>
            <person name="Bloem J."/>
            <person name="Labutti K."/>
            <person name="Salamov A."/>
            <person name="Andreopoulos B."/>
            <person name="Baker S."/>
            <person name="Barry K."/>
            <person name="Bills G."/>
            <person name="Bluhm B."/>
            <person name="Cannon C."/>
            <person name="Castanera R."/>
            <person name="Culley D."/>
            <person name="Daum C."/>
            <person name="Ezra D."/>
            <person name="Gonzalez J."/>
            <person name="Henrissat B."/>
            <person name="Kuo A."/>
            <person name="Liang C."/>
            <person name="Lipzen A."/>
            <person name="Lutzoni F."/>
            <person name="Magnuson J."/>
            <person name="Mondo S."/>
            <person name="Nolan M."/>
            <person name="Ohm R."/>
            <person name="Pangilinan J."/>
            <person name="Park H.-J."/>
            <person name="Ramirez L."/>
            <person name="Alfaro M."/>
            <person name="Sun H."/>
            <person name="Tritt A."/>
            <person name="Yoshinaga Y."/>
            <person name="Zwiers L.-H."/>
            <person name="Turgeon B."/>
            <person name="Goodwin S."/>
            <person name="Spatafora J."/>
            <person name="Crous P."/>
            <person name="Grigoriev I."/>
        </authorList>
    </citation>
    <scope>NUCLEOTIDE SEQUENCE</scope>
    <source>
        <strain evidence="2">CBS 119687</strain>
    </source>
</reference>
<dbReference type="AlphaFoldDB" id="A0A6A6A1M5"/>
<dbReference type="EMBL" id="ML977517">
    <property type="protein sequence ID" value="KAF2125064.1"/>
    <property type="molecule type" value="Genomic_DNA"/>
</dbReference>
<feature type="compositionally biased region" description="Polar residues" evidence="1">
    <location>
        <begin position="204"/>
        <end position="218"/>
    </location>
</feature>
<dbReference type="RefSeq" id="XP_033519457.1">
    <property type="nucleotide sequence ID" value="XM_033665269.1"/>
</dbReference>
<protein>
    <submittedName>
        <fullName evidence="2">Uncharacterized protein</fullName>
    </submittedName>
</protein>
<feature type="non-terminal residue" evidence="2">
    <location>
        <position position="295"/>
    </location>
</feature>
<feature type="region of interest" description="Disordered" evidence="1">
    <location>
        <begin position="100"/>
        <end position="220"/>
    </location>
</feature>
<gene>
    <name evidence="2" type="ORF">P153DRAFT_325459</name>
</gene>
<keyword evidence="3" id="KW-1185">Reference proteome</keyword>
<sequence>MALPTILLREFQTATISDWIPGKLAQTYKQLESLTFGILSRNATEWNVHFHLEDDVCEGKALRLLWDNGAYFDNDCLKGGKLHLYAHFVRKDVRILASQTRTSSTAPSSRITTNVSSRRVTQSSPMTTLGEVDLPLSPRQYPPVHPRSIISIPQKRKRANVHDLSDSDSEGSGETQFILSASDRGRDSDEDEEEEDDYTAVPQPGSNVTQKQPQSNGKAMQHAVDFSTAITTNAPCGKYGHKKDWELLADEHKHRLAHARLIKGTHGCPSPSPCTRCEQRGLVCRTYHLGLKTTR</sequence>
<feature type="compositionally biased region" description="Acidic residues" evidence="1">
    <location>
        <begin position="188"/>
        <end position="198"/>
    </location>
</feature>
<organism evidence="2 3">
    <name type="scientific">Dothidotthia symphoricarpi CBS 119687</name>
    <dbReference type="NCBI Taxonomy" id="1392245"/>
    <lineage>
        <taxon>Eukaryota</taxon>
        <taxon>Fungi</taxon>
        <taxon>Dikarya</taxon>
        <taxon>Ascomycota</taxon>
        <taxon>Pezizomycotina</taxon>
        <taxon>Dothideomycetes</taxon>
        <taxon>Pleosporomycetidae</taxon>
        <taxon>Pleosporales</taxon>
        <taxon>Dothidotthiaceae</taxon>
        <taxon>Dothidotthia</taxon>
    </lineage>
</organism>
<name>A0A6A6A1M5_9PLEO</name>
<accession>A0A6A6A1M5</accession>
<evidence type="ECO:0000313" key="3">
    <source>
        <dbReference type="Proteomes" id="UP000799771"/>
    </source>
</evidence>
<evidence type="ECO:0000256" key="1">
    <source>
        <dbReference type="SAM" id="MobiDB-lite"/>
    </source>
</evidence>
<dbReference type="OrthoDB" id="3794887at2759"/>